<sequence>MNLLPPESDDCFAVRQAARHISKLYERHLSEAGVTPTQFSIMNELVRRPGTTMIELADAMVMDRTSLVRALKPLLRDRLVAESAEEHGKRRLRLALTESGCTKLEEAAGHWRMAQASFEGSFGQQQATDLRNELFRITRDVSYAKR</sequence>
<dbReference type="RefSeq" id="WP_137335934.1">
    <property type="nucleotide sequence ID" value="NZ_CP040078.1"/>
</dbReference>
<evidence type="ECO:0000313" key="2">
    <source>
        <dbReference type="EMBL" id="QCP53164.1"/>
    </source>
</evidence>
<dbReference type="Proteomes" id="UP000298656">
    <property type="component" value="Chromosome 2"/>
</dbReference>
<dbReference type="InterPro" id="IPR000835">
    <property type="entry name" value="HTH_MarR-typ"/>
</dbReference>
<dbReference type="GO" id="GO:0003700">
    <property type="term" value="F:DNA-binding transcription factor activity"/>
    <property type="evidence" value="ECO:0007669"/>
    <property type="project" value="InterPro"/>
</dbReference>
<feature type="domain" description="HTH marR-type" evidence="1">
    <location>
        <begin position="7"/>
        <end position="139"/>
    </location>
</feature>
<organism evidence="2 3">
    <name type="scientific">Trinickia violacea</name>
    <dbReference type="NCBI Taxonomy" id="2571746"/>
    <lineage>
        <taxon>Bacteria</taxon>
        <taxon>Pseudomonadati</taxon>
        <taxon>Pseudomonadota</taxon>
        <taxon>Betaproteobacteria</taxon>
        <taxon>Burkholderiales</taxon>
        <taxon>Burkholderiaceae</taxon>
        <taxon>Trinickia</taxon>
    </lineage>
</organism>
<gene>
    <name evidence="2" type="ORF">FAZ95_29250</name>
</gene>
<dbReference type="PROSITE" id="PS50995">
    <property type="entry name" value="HTH_MARR_2"/>
    <property type="match status" value="1"/>
</dbReference>
<accession>A0A4P8J0P7</accession>
<evidence type="ECO:0000313" key="3">
    <source>
        <dbReference type="Proteomes" id="UP000298656"/>
    </source>
</evidence>
<name>A0A4P8J0P7_9BURK</name>
<protein>
    <submittedName>
        <fullName evidence="2">Winged helix-turn-helix transcriptional regulator</fullName>
    </submittedName>
</protein>
<dbReference type="InterPro" id="IPR036388">
    <property type="entry name" value="WH-like_DNA-bd_sf"/>
</dbReference>
<reference evidence="2 3" key="1">
    <citation type="submission" date="2019-05" db="EMBL/GenBank/DDBJ databases">
        <title>Burkholderia sp. DHOD12, isolated from subtropical forest soil.</title>
        <authorList>
            <person name="Gao Z.-H."/>
            <person name="Qiu L.-H."/>
        </authorList>
    </citation>
    <scope>NUCLEOTIDE SEQUENCE [LARGE SCALE GENOMIC DNA]</scope>
    <source>
        <strain evidence="2 3">DHOD12</strain>
    </source>
</reference>
<dbReference type="InterPro" id="IPR039422">
    <property type="entry name" value="MarR/SlyA-like"/>
</dbReference>
<dbReference type="PANTHER" id="PTHR33164">
    <property type="entry name" value="TRANSCRIPTIONAL REGULATOR, MARR FAMILY"/>
    <property type="match status" value="1"/>
</dbReference>
<dbReference type="Pfam" id="PF12802">
    <property type="entry name" value="MarR_2"/>
    <property type="match status" value="1"/>
</dbReference>
<dbReference type="Gene3D" id="1.10.10.10">
    <property type="entry name" value="Winged helix-like DNA-binding domain superfamily/Winged helix DNA-binding domain"/>
    <property type="match status" value="1"/>
</dbReference>
<dbReference type="InterPro" id="IPR036390">
    <property type="entry name" value="WH_DNA-bd_sf"/>
</dbReference>
<dbReference type="SUPFAM" id="SSF46785">
    <property type="entry name" value="Winged helix' DNA-binding domain"/>
    <property type="match status" value="1"/>
</dbReference>
<dbReference type="KEGG" id="tvl:FAZ95_29250"/>
<dbReference type="PANTHER" id="PTHR33164:SF105">
    <property type="entry name" value="TRANSCRIPTIONAL REPRESSOR PROTEIN-RELATED"/>
    <property type="match status" value="1"/>
</dbReference>
<proteinExistence type="predicted"/>
<dbReference type="AlphaFoldDB" id="A0A4P8J0P7"/>
<dbReference type="SMART" id="SM00347">
    <property type="entry name" value="HTH_MARR"/>
    <property type="match status" value="1"/>
</dbReference>
<keyword evidence="3" id="KW-1185">Reference proteome</keyword>
<dbReference type="GO" id="GO:0006950">
    <property type="term" value="P:response to stress"/>
    <property type="evidence" value="ECO:0007669"/>
    <property type="project" value="TreeGrafter"/>
</dbReference>
<dbReference type="OrthoDB" id="119252at2"/>
<evidence type="ECO:0000259" key="1">
    <source>
        <dbReference type="PROSITE" id="PS50995"/>
    </source>
</evidence>
<dbReference type="EMBL" id="CP040078">
    <property type="protein sequence ID" value="QCP53164.1"/>
    <property type="molecule type" value="Genomic_DNA"/>
</dbReference>